<keyword evidence="6" id="KW-0479">Metal-binding</keyword>
<reference evidence="12 13" key="1">
    <citation type="submission" date="2016-10" db="EMBL/GenBank/DDBJ databases">
        <authorList>
            <person name="de Groot N.N."/>
        </authorList>
    </citation>
    <scope>NUCLEOTIDE SEQUENCE [LARGE SCALE GENOMIC DNA]</scope>
    <source>
        <strain evidence="12 13">CGMCC 4.2023</strain>
    </source>
</reference>
<accession>A0A1H6CSW1</accession>
<dbReference type="GO" id="GO:0000287">
    <property type="term" value="F:magnesium ion binding"/>
    <property type="evidence" value="ECO:0007669"/>
    <property type="project" value="TreeGrafter"/>
</dbReference>
<evidence type="ECO:0000256" key="3">
    <source>
        <dbReference type="ARBA" id="ARBA00009184"/>
    </source>
</evidence>
<evidence type="ECO:0000256" key="2">
    <source>
        <dbReference type="ARBA" id="ARBA00005135"/>
    </source>
</evidence>
<keyword evidence="9" id="KW-0718">Serine biosynthesis</keyword>
<protein>
    <recommendedName>
        <fullName evidence="4">phosphoserine phosphatase</fullName>
        <ecNumber evidence="4">3.1.3.3</ecNumber>
    </recommendedName>
</protein>
<evidence type="ECO:0000256" key="9">
    <source>
        <dbReference type="ARBA" id="ARBA00023299"/>
    </source>
</evidence>
<dbReference type="EC" id="3.1.3.3" evidence="4"/>
<keyword evidence="8" id="KW-0460">Magnesium</keyword>
<organism evidence="12 13">
    <name type="scientific">Actinacidiphila yanglinensis</name>
    <dbReference type="NCBI Taxonomy" id="310779"/>
    <lineage>
        <taxon>Bacteria</taxon>
        <taxon>Bacillati</taxon>
        <taxon>Actinomycetota</taxon>
        <taxon>Actinomycetes</taxon>
        <taxon>Kitasatosporales</taxon>
        <taxon>Streptomycetaceae</taxon>
        <taxon>Actinacidiphila</taxon>
    </lineage>
</organism>
<dbReference type="Pfam" id="PF12710">
    <property type="entry name" value="HAD"/>
    <property type="match status" value="1"/>
</dbReference>
<evidence type="ECO:0000256" key="7">
    <source>
        <dbReference type="ARBA" id="ARBA00022801"/>
    </source>
</evidence>
<dbReference type="GO" id="GO:0036424">
    <property type="term" value="F:L-phosphoserine phosphatase activity"/>
    <property type="evidence" value="ECO:0007669"/>
    <property type="project" value="TreeGrafter"/>
</dbReference>
<dbReference type="SUPFAM" id="SSF56784">
    <property type="entry name" value="HAD-like"/>
    <property type="match status" value="1"/>
</dbReference>
<dbReference type="PANTHER" id="PTHR43344">
    <property type="entry name" value="PHOSPHOSERINE PHOSPHATASE"/>
    <property type="match status" value="1"/>
</dbReference>
<comment type="catalytic activity">
    <reaction evidence="11">
        <text>O-phospho-D-serine + H2O = D-serine + phosphate</text>
        <dbReference type="Rhea" id="RHEA:24873"/>
        <dbReference type="ChEBI" id="CHEBI:15377"/>
        <dbReference type="ChEBI" id="CHEBI:35247"/>
        <dbReference type="ChEBI" id="CHEBI:43474"/>
        <dbReference type="ChEBI" id="CHEBI:58680"/>
        <dbReference type="EC" id="3.1.3.3"/>
    </reaction>
</comment>
<dbReference type="InterPro" id="IPR050582">
    <property type="entry name" value="HAD-like_SerB"/>
</dbReference>
<comment type="similarity">
    <text evidence="3">Belongs to the HAD-like hydrolase superfamily. SerB family.</text>
</comment>
<evidence type="ECO:0000313" key="13">
    <source>
        <dbReference type="Proteomes" id="UP000236754"/>
    </source>
</evidence>
<evidence type="ECO:0000256" key="6">
    <source>
        <dbReference type="ARBA" id="ARBA00022723"/>
    </source>
</evidence>
<proteinExistence type="inferred from homology"/>
<dbReference type="EMBL" id="FNVU01000010">
    <property type="protein sequence ID" value="SEG76110.1"/>
    <property type="molecule type" value="Genomic_DNA"/>
</dbReference>
<evidence type="ECO:0000256" key="1">
    <source>
        <dbReference type="ARBA" id="ARBA00001946"/>
    </source>
</evidence>
<evidence type="ECO:0000256" key="5">
    <source>
        <dbReference type="ARBA" id="ARBA00022605"/>
    </source>
</evidence>
<keyword evidence="7" id="KW-0378">Hydrolase</keyword>
<dbReference type="GO" id="GO:0006564">
    <property type="term" value="P:L-serine biosynthetic process"/>
    <property type="evidence" value="ECO:0007669"/>
    <property type="project" value="UniProtKB-KW"/>
</dbReference>
<evidence type="ECO:0000256" key="10">
    <source>
        <dbReference type="ARBA" id="ARBA00048138"/>
    </source>
</evidence>
<sequence>MHPRAVFSNDRAGAVFFDVDGTLVPGTSSSVFLAGFLGHRDALAKAEDAYASGDLDNRQVSELDAAGWAGVPEDQVSGWLDGLPLVAGIAETVTWCRQNGLVPVLATLAWSPVGSYLADRFGFQGFSGPRLETAGGRFTGRVARHFDEYGKRDFALTRARELELAPRSCGAVGDSRSDLPLFAAVGLSVAFNASAGAREAATVTVDGDDLRGVLPVLSRLVTASR</sequence>
<dbReference type="InterPro" id="IPR036412">
    <property type="entry name" value="HAD-like_sf"/>
</dbReference>
<dbReference type="InterPro" id="IPR023214">
    <property type="entry name" value="HAD_sf"/>
</dbReference>
<evidence type="ECO:0000256" key="11">
    <source>
        <dbReference type="ARBA" id="ARBA00048523"/>
    </source>
</evidence>
<evidence type="ECO:0000256" key="8">
    <source>
        <dbReference type="ARBA" id="ARBA00022842"/>
    </source>
</evidence>
<evidence type="ECO:0000313" key="12">
    <source>
        <dbReference type="EMBL" id="SEG76110.1"/>
    </source>
</evidence>
<comment type="pathway">
    <text evidence="2">Amino-acid biosynthesis; L-serine biosynthesis; L-serine from 3-phospho-D-glycerate: step 3/3.</text>
</comment>
<name>A0A1H6CSW1_9ACTN</name>
<dbReference type="PANTHER" id="PTHR43344:SF2">
    <property type="entry name" value="PHOSPHOSERINE PHOSPHATASE"/>
    <property type="match status" value="1"/>
</dbReference>
<dbReference type="Gene3D" id="3.40.50.1000">
    <property type="entry name" value="HAD superfamily/HAD-like"/>
    <property type="match status" value="1"/>
</dbReference>
<dbReference type="Proteomes" id="UP000236754">
    <property type="component" value="Unassembled WGS sequence"/>
</dbReference>
<dbReference type="GO" id="GO:0005737">
    <property type="term" value="C:cytoplasm"/>
    <property type="evidence" value="ECO:0007669"/>
    <property type="project" value="TreeGrafter"/>
</dbReference>
<keyword evidence="5" id="KW-0028">Amino-acid biosynthesis</keyword>
<keyword evidence="13" id="KW-1185">Reference proteome</keyword>
<comment type="cofactor">
    <cofactor evidence="1">
        <name>Mg(2+)</name>
        <dbReference type="ChEBI" id="CHEBI:18420"/>
    </cofactor>
</comment>
<comment type="catalytic activity">
    <reaction evidence="10">
        <text>O-phospho-L-serine + H2O = L-serine + phosphate</text>
        <dbReference type="Rhea" id="RHEA:21208"/>
        <dbReference type="ChEBI" id="CHEBI:15377"/>
        <dbReference type="ChEBI" id="CHEBI:33384"/>
        <dbReference type="ChEBI" id="CHEBI:43474"/>
        <dbReference type="ChEBI" id="CHEBI:57524"/>
        <dbReference type="EC" id="3.1.3.3"/>
    </reaction>
</comment>
<gene>
    <name evidence="12" type="ORF">SAMN05216223_11051</name>
</gene>
<dbReference type="AlphaFoldDB" id="A0A1H6CSW1"/>
<evidence type="ECO:0000256" key="4">
    <source>
        <dbReference type="ARBA" id="ARBA00012640"/>
    </source>
</evidence>